<dbReference type="Proteomes" id="UP000662957">
    <property type="component" value="Chromosome"/>
</dbReference>
<evidence type="ECO:0008006" key="3">
    <source>
        <dbReference type="Google" id="ProtNLM"/>
    </source>
</evidence>
<dbReference type="EMBL" id="CP070968">
    <property type="protein sequence ID" value="QSF55186.1"/>
    <property type="molecule type" value="Genomic_DNA"/>
</dbReference>
<evidence type="ECO:0000313" key="2">
    <source>
        <dbReference type="Proteomes" id="UP000662957"/>
    </source>
</evidence>
<reference evidence="1 2" key="1">
    <citation type="submission" date="2021-02" db="EMBL/GenBank/DDBJ databases">
        <title>Brevundimonas sp. CS1 genome sequence.</title>
        <authorList>
            <person name="Lee K."/>
            <person name="Choi Y.-J."/>
            <person name="Son H.-R."/>
        </authorList>
    </citation>
    <scope>NUCLEOTIDE SEQUENCE [LARGE SCALE GENOMIC DNA]</scope>
    <source>
        <strain evidence="1 2">CS1</strain>
    </source>
</reference>
<proteinExistence type="predicted"/>
<protein>
    <recommendedName>
        <fullName evidence="3">CpXC domain-containing protein</fullName>
    </recommendedName>
</protein>
<sequence>MSQRFETHVQFTCPQCAAYASTAVDVPEPDWGGAERMSDLNSEGETEVQCPVCASLFEAYVINSAGDCEVTLKEHPETHVSADTAFYSPEEDDWSDYVLPDDPFSIWKESFEQAQAYLETHGSDDGGALLNRMVFSQHVAALEAFLGDTLLKAVLADPKPLGRLLAGDRELAKEKFTLAEIEASPELIRDRVSAYLADIRYHNLAKVDVLYRTALEIEVLKDQDQREKLFTAIQHRHDCVHRNGRDKANERLTVFTKAYVSETAHLFRMLVERIDTAVSPF</sequence>
<keyword evidence="2" id="KW-1185">Reference proteome</keyword>
<organism evidence="1 2">
    <name type="scientific">Brevundimonas fontaquae</name>
    <dbReference type="NCBI Taxonomy" id="2813778"/>
    <lineage>
        <taxon>Bacteria</taxon>
        <taxon>Pseudomonadati</taxon>
        <taxon>Pseudomonadota</taxon>
        <taxon>Alphaproteobacteria</taxon>
        <taxon>Caulobacterales</taxon>
        <taxon>Caulobacteraceae</taxon>
        <taxon>Brevundimonas</taxon>
    </lineage>
</organism>
<dbReference type="RefSeq" id="WP_205682565.1">
    <property type="nucleotide sequence ID" value="NZ_CP070968.1"/>
</dbReference>
<accession>A0ABX7LQT3</accession>
<name>A0ABX7LQT3_9CAUL</name>
<evidence type="ECO:0000313" key="1">
    <source>
        <dbReference type="EMBL" id="QSF55186.1"/>
    </source>
</evidence>
<gene>
    <name evidence="1" type="ORF">JX001_05120</name>
</gene>